<evidence type="ECO:0000256" key="5">
    <source>
        <dbReference type="ARBA" id="ARBA00022989"/>
    </source>
</evidence>
<evidence type="ECO:0000256" key="4">
    <source>
        <dbReference type="ARBA" id="ARBA00022692"/>
    </source>
</evidence>
<organism evidence="10 11">
    <name type="scientific">Popillia japonica</name>
    <name type="common">Japanese beetle</name>
    <dbReference type="NCBI Taxonomy" id="7064"/>
    <lineage>
        <taxon>Eukaryota</taxon>
        <taxon>Metazoa</taxon>
        <taxon>Ecdysozoa</taxon>
        <taxon>Arthropoda</taxon>
        <taxon>Hexapoda</taxon>
        <taxon>Insecta</taxon>
        <taxon>Pterygota</taxon>
        <taxon>Neoptera</taxon>
        <taxon>Endopterygota</taxon>
        <taxon>Coleoptera</taxon>
        <taxon>Polyphaga</taxon>
        <taxon>Scarabaeiformia</taxon>
        <taxon>Scarabaeidae</taxon>
        <taxon>Rutelinae</taxon>
        <taxon>Popillia</taxon>
    </lineage>
</organism>
<feature type="transmembrane region" description="Helical" evidence="9">
    <location>
        <begin position="44"/>
        <end position="66"/>
    </location>
</feature>
<comment type="caution">
    <text evidence="10">The sequence shown here is derived from an EMBL/GenBank/DDBJ whole genome shotgun (WGS) entry which is preliminary data.</text>
</comment>
<evidence type="ECO:0000256" key="7">
    <source>
        <dbReference type="ARBA" id="ARBA00023180"/>
    </source>
</evidence>
<evidence type="ECO:0000256" key="1">
    <source>
        <dbReference type="ARBA" id="ARBA00004236"/>
    </source>
</evidence>
<reference evidence="10 11" key="1">
    <citation type="journal article" date="2024" name="BMC Genomics">
        <title>De novo assembly and annotation of Popillia japonica's genome with initial clues to its potential as an invasive pest.</title>
        <authorList>
            <person name="Cucini C."/>
            <person name="Boschi S."/>
            <person name="Funari R."/>
            <person name="Cardaioli E."/>
            <person name="Iannotti N."/>
            <person name="Marturano G."/>
            <person name="Paoli F."/>
            <person name="Bruttini M."/>
            <person name="Carapelli A."/>
            <person name="Frati F."/>
            <person name="Nardi F."/>
        </authorList>
    </citation>
    <scope>NUCLEOTIDE SEQUENCE [LARGE SCALE GENOMIC DNA]</scope>
    <source>
        <strain evidence="10">DMR45628</strain>
    </source>
</reference>
<evidence type="ECO:0000256" key="8">
    <source>
        <dbReference type="SAM" id="MobiDB-lite"/>
    </source>
</evidence>
<dbReference type="GO" id="GO:0005886">
    <property type="term" value="C:plasma membrane"/>
    <property type="evidence" value="ECO:0007669"/>
    <property type="project" value="UniProtKB-SubCell"/>
</dbReference>
<dbReference type="Pfam" id="PF01130">
    <property type="entry name" value="CD36"/>
    <property type="match status" value="1"/>
</dbReference>
<protein>
    <submittedName>
        <fullName evidence="10">CD36 family</fullName>
    </submittedName>
</protein>
<evidence type="ECO:0000256" key="6">
    <source>
        <dbReference type="ARBA" id="ARBA00023136"/>
    </source>
</evidence>
<evidence type="ECO:0000313" key="10">
    <source>
        <dbReference type="EMBL" id="KAK9754138.1"/>
    </source>
</evidence>
<accession>A0AAW1N4K0</accession>
<dbReference type="InterPro" id="IPR002159">
    <property type="entry name" value="CD36_fam"/>
</dbReference>
<keyword evidence="11" id="KW-1185">Reference proteome</keyword>
<comment type="similarity">
    <text evidence="2">Belongs to the CD36 family.</text>
</comment>
<evidence type="ECO:0000256" key="3">
    <source>
        <dbReference type="ARBA" id="ARBA00022475"/>
    </source>
</evidence>
<evidence type="ECO:0000256" key="2">
    <source>
        <dbReference type="ARBA" id="ARBA00010532"/>
    </source>
</evidence>
<keyword evidence="3" id="KW-1003">Cell membrane</keyword>
<dbReference type="Proteomes" id="UP001458880">
    <property type="component" value="Unassembled WGS sequence"/>
</dbReference>
<feature type="compositionally biased region" description="Basic and acidic residues" evidence="8">
    <location>
        <begin position="130"/>
        <end position="147"/>
    </location>
</feature>
<comment type="subcellular location">
    <subcellularLocation>
        <location evidence="1">Cell membrane</location>
    </subcellularLocation>
</comment>
<evidence type="ECO:0000256" key="9">
    <source>
        <dbReference type="SAM" id="Phobius"/>
    </source>
</evidence>
<keyword evidence="4 9" id="KW-0812">Transmembrane</keyword>
<keyword evidence="7" id="KW-0325">Glycoprotein</keyword>
<dbReference type="EMBL" id="JASPKY010000009">
    <property type="protein sequence ID" value="KAK9754138.1"/>
    <property type="molecule type" value="Genomic_DNA"/>
</dbReference>
<name>A0AAW1N4K0_POPJA</name>
<dbReference type="AlphaFoldDB" id="A0AAW1N4K0"/>
<keyword evidence="5 9" id="KW-1133">Transmembrane helix</keyword>
<sequence length="156" mass="18409">MVLLTRKDFAHEVRRLSDQFSDRKRCELNSALFEEDERRNRSRIAVILFGLFSLIAGIVFSTIPWVDYMILEHLNLWNGSLSFHYWQKPGVTRLTKVYIFNVTNPDGLERLPQLPLLAETWRHETHQSLHLQRDQPGRLPQSRRETQTPRSGSVRL</sequence>
<proteinExistence type="inferred from homology"/>
<feature type="region of interest" description="Disordered" evidence="8">
    <location>
        <begin position="130"/>
        <end position="156"/>
    </location>
</feature>
<keyword evidence="6 9" id="KW-0472">Membrane</keyword>
<gene>
    <name evidence="10" type="ORF">QE152_g1467</name>
</gene>
<evidence type="ECO:0000313" key="11">
    <source>
        <dbReference type="Proteomes" id="UP001458880"/>
    </source>
</evidence>